<keyword evidence="2" id="KW-1185">Reference proteome</keyword>
<dbReference type="AlphaFoldDB" id="A0A563VTB6"/>
<dbReference type="RefSeq" id="WP_281291238.1">
    <property type="nucleotide sequence ID" value="NZ_LR214020.1"/>
</dbReference>
<organism evidence="1 2">
    <name type="scientific">Hyella patelloides LEGE 07179</name>
    <dbReference type="NCBI Taxonomy" id="945734"/>
    <lineage>
        <taxon>Bacteria</taxon>
        <taxon>Bacillati</taxon>
        <taxon>Cyanobacteriota</taxon>
        <taxon>Cyanophyceae</taxon>
        <taxon>Pleurocapsales</taxon>
        <taxon>Hyellaceae</taxon>
        <taxon>Hyella</taxon>
    </lineage>
</organism>
<protein>
    <submittedName>
        <fullName evidence="1">Uncharacterized protein</fullName>
    </submittedName>
</protein>
<dbReference type="Proteomes" id="UP000320055">
    <property type="component" value="Unassembled WGS sequence"/>
</dbReference>
<proteinExistence type="predicted"/>
<gene>
    <name evidence="1" type="ORF">H1P_2770011</name>
</gene>
<accession>A0A563VTB6</accession>
<evidence type="ECO:0000313" key="1">
    <source>
        <dbReference type="EMBL" id="VEP14638.1"/>
    </source>
</evidence>
<sequence length="40" mass="4943">MKQQLEQKELEKSARTYQEIYETDRELQELTDRAAIEWLE</sequence>
<name>A0A563VTB6_9CYAN</name>
<reference evidence="1 2" key="1">
    <citation type="submission" date="2019-01" db="EMBL/GenBank/DDBJ databases">
        <authorList>
            <person name="Brito A."/>
        </authorList>
    </citation>
    <scope>NUCLEOTIDE SEQUENCE [LARGE SCALE GENOMIC DNA]</scope>
    <source>
        <strain evidence="1">1</strain>
    </source>
</reference>
<evidence type="ECO:0000313" key="2">
    <source>
        <dbReference type="Proteomes" id="UP000320055"/>
    </source>
</evidence>
<dbReference type="EMBL" id="CAACVJ010000198">
    <property type="protein sequence ID" value="VEP14638.1"/>
    <property type="molecule type" value="Genomic_DNA"/>
</dbReference>